<dbReference type="InterPro" id="IPR005586">
    <property type="entry name" value="ABC_trans_aux"/>
</dbReference>
<reference evidence="3 4" key="1">
    <citation type="submission" date="2019-07" db="EMBL/GenBank/DDBJ databases">
        <title>Whole genome shotgun sequence of Skermanella aerolata NBRC 106429.</title>
        <authorList>
            <person name="Hosoyama A."/>
            <person name="Uohara A."/>
            <person name="Ohji S."/>
            <person name="Ichikawa N."/>
        </authorList>
    </citation>
    <scope>NUCLEOTIDE SEQUENCE [LARGE SCALE GENOMIC DNA]</scope>
    <source>
        <strain evidence="3 4">NBRC 106429</strain>
    </source>
</reference>
<evidence type="ECO:0000256" key="1">
    <source>
        <dbReference type="SAM" id="MobiDB-lite"/>
    </source>
</evidence>
<dbReference type="SUPFAM" id="SSF159594">
    <property type="entry name" value="XCC0632-like"/>
    <property type="match status" value="1"/>
</dbReference>
<dbReference type="Gene3D" id="3.40.50.10610">
    <property type="entry name" value="ABC-type transport auxiliary lipoprotein component"/>
    <property type="match status" value="1"/>
</dbReference>
<sequence length="234" mass="25161">MCNSKARGRITVGLTLLLGSLLAAGCSLPGFSPPPQLFTLTPKNTFVEGLPVVSDQILIETPVAAAGLDTGRIALSRSSTTLDYFAGVSWTDRAPAMVQTLMVESFENSSRVVSVGRDTIGLRADYVLKSELREFQAEYAGAGDGGPPQIHVRINAKLVAMPRRTIEAGKTFEALERAGSPAFQDIIATYDEALGKVLRRLVEWSLTEAARIDRQKQGQDAWGGPTPSFLKRPG</sequence>
<dbReference type="Proteomes" id="UP000321523">
    <property type="component" value="Unassembled WGS sequence"/>
</dbReference>
<feature type="domain" description="ABC-type transport auxiliary lipoprotein component" evidence="2">
    <location>
        <begin position="55"/>
        <end position="200"/>
    </location>
</feature>
<dbReference type="PROSITE" id="PS51257">
    <property type="entry name" value="PROKAR_LIPOPROTEIN"/>
    <property type="match status" value="1"/>
</dbReference>
<name>A0A512DR64_9PROT</name>
<dbReference type="RefSeq" id="WP_084720691.1">
    <property type="nucleotide sequence ID" value="NZ_BJYZ01000013.1"/>
</dbReference>
<evidence type="ECO:0000313" key="4">
    <source>
        <dbReference type="Proteomes" id="UP000321523"/>
    </source>
</evidence>
<dbReference type="OrthoDB" id="9808689at2"/>
<protein>
    <submittedName>
        <fullName evidence="3">ABC transporter</fullName>
    </submittedName>
</protein>
<dbReference type="Pfam" id="PF03886">
    <property type="entry name" value="ABC_trans_aux"/>
    <property type="match status" value="1"/>
</dbReference>
<feature type="region of interest" description="Disordered" evidence="1">
    <location>
        <begin position="215"/>
        <end position="234"/>
    </location>
</feature>
<dbReference type="AlphaFoldDB" id="A0A512DR64"/>
<accession>A0A512DR64</accession>
<evidence type="ECO:0000313" key="3">
    <source>
        <dbReference type="EMBL" id="GEO38969.1"/>
    </source>
</evidence>
<dbReference type="EMBL" id="BJYZ01000013">
    <property type="protein sequence ID" value="GEO38969.1"/>
    <property type="molecule type" value="Genomic_DNA"/>
</dbReference>
<gene>
    <name evidence="3" type="ORF">SAE02_31170</name>
</gene>
<keyword evidence="4" id="KW-1185">Reference proteome</keyword>
<organism evidence="3 4">
    <name type="scientific">Skermanella aerolata</name>
    <dbReference type="NCBI Taxonomy" id="393310"/>
    <lineage>
        <taxon>Bacteria</taxon>
        <taxon>Pseudomonadati</taxon>
        <taxon>Pseudomonadota</taxon>
        <taxon>Alphaproteobacteria</taxon>
        <taxon>Rhodospirillales</taxon>
        <taxon>Azospirillaceae</taxon>
        <taxon>Skermanella</taxon>
    </lineage>
</organism>
<proteinExistence type="predicted"/>
<comment type="caution">
    <text evidence="3">The sequence shown here is derived from an EMBL/GenBank/DDBJ whole genome shotgun (WGS) entry which is preliminary data.</text>
</comment>
<evidence type="ECO:0000259" key="2">
    <source>
        <dbReference type="Pfam" id="PF03886"/>
    </source>
</evidence>